<comment type="caution">
    <text evidence="1">The sequence shown here is derived from an EMBL/GenBank/DDBJ whole genome shotgun (WGS) entry which is preliminary data.</text>
</comment>
<keyword evidence="2" id="KW-1185">Reference proteome</keyword>
<dbReference type="EMBL" id="JAEFBK010000002">
    <property type="protein sequence ID" value="KAG7636115.1"/>
    <property type="molecule type" value="Genomic_DNA"/>
</dbReference>
<proteinExistence type="predicted"/>
<protein>
    <submittedName>
        <fullName evidence="1">Uncharacterized protein</fullName>
    </submittedName>
</protein>
<organism evidence="1 2">
    <name type="scientific">Arabidopsis thaliana x Arabidopsis arenosa</name>
    <dbReference type="NCBI Taxonomy" id="1240361"/>
    <lineage>
        <taxon>Eukaryota</taxon>
        <taxon>Viridiplantae</taxon>
        <taxon>Streptophyta</taxon>
        <taxon>Embryophyta</taxon>
        <taxon>Tracheophyta</taxon>
        <taxon>Spermatophyta</taxon>
        <taxon>Magnoliopsida</taxon>
        <taxon>eudicotyledons</taxon>
        <taxon>Gunneridae</taxon>
        <taxon>Pentapetalae</taxon>
        <taxon>rosids</taxon>
        <taxon>malvids</taxon>
        <taxon>Brassicales</taxon>
        <taxon>Brassicaceae</taxon>
        <taxon>Camelineae</taxon>
        <taxon>Arabidopsis</taxon>
    </lineage>
</organism>
<evidence type="ECO:0000313" key="1">
    <source>
        <dbReference type="EMBL" id="KAG7636115.1"/>
    </source>
</evidence>
<gene>
    <name evidence="1" type="ORF">ISN45_At02g007290</name>
</gene>
<evidence type="ECO:0000313" key="2">
    <source>
        <dbReference type="Proteomes" id="UP000694240"/>
    </source>
</evidence>
<dbReference type="AlphaFoldDB" id="A0A8T2FIG2"/>
<sequence length="117" mass="14375">MTSYDMEKEETNQEMCFNERYEKLWHEEYSESDFEDELGREIQEPEPPDSYITNKGYCKPWIKFNDDFAAMIRATTKEYHCQSPRRREDKIDRWVTLPRIDYLNNVNEDKAWGKIMW</sequence>
<reference evidence="1 2" key="1">
    <citation type="submission" date="2020-12" db="EMBL/GenBank/DDBJ databases">
        <title>Concerted genomic and epigenomic changes stabilize Arabidopsis allopolyploids.</title>
        <authorList>
            <person name="Chen Z."/>
        </authorList>
    </citation>
    <scope>NUCLEOTIDE SEQUENCE [LARGE SCALE GENOMIC DNA]</scope>
    <source>
        <strain evidence="1">Allo738</strain>
        <tissue evidence="1">Leaf</tissue>
    </source>
</reference>
<dbReference type="Proteomes" id="UP000694240">
    <property type="component" value="Chromosome 2"/>
</dbReference>
<accession>A0A8T2FIG2</accession>
<name>A0A8T2FIG2_9BRAS</name>